<dbReference type="AlphaFoldDB" id="A0A553H3P6"/>
<evidence type="ECO:0000256" key="3">
    <source>
        <dbReference type="ARBA" id="ARBA00022692"/>
    </source>
</evidence>
<dbReference type="GO" id="GO:0044877">
    <property type="term" value="F:protein-containing complex binding"/>
    <property type="evidence" value="ECO:0007669"/>
    <property type="project" value="InterPro"/>
</dbReference>
<name>A0A553H3P6_9PSED</name>
<evidence type="ECO:0000256" key="6">
    <source>
        <dbReference type="ARBA" id="ARBA00023186"/>
    </source>
</evidence>
<keyword evidence="12" id="KW-1185">Reference proteome</keyword>
<dbReference type="Pfam" id="PF09976">
    <property type="entry name" value="TPR_21"/>
    <property type="match status" value="1"/>
</dbReference>
<evidence type="ECO:0000256" key="2">
    <source>
        <dbReference type="ARBA" id="ARBA00022475"/>
    </source>
</evidence>
<evidence type="ECO:0000259" key="10">
    <source>
        <dbReference type="Pfam" id="PF09976"/>
    </source>
</evidence>
<comment type="caution">
    <text evidence="11">The sequence shown here is derived from an EMBL/GenBank/DDBJ whole genome shotgun (WGS) entry which is preliminary data.</text>
</comment>
<keyword evidence="3 9" id="KW-0812">Transmembrane</keyword>
<keyword evidence="4 9" id="KW-1133">Transmembrane helix</keyword>
<protein>
    <recommendedName>
        <fullName evidence="8">Ancillary SecYEG translocon subunit</fullName>
    </recommendedName>
</protein>
<evidence type="ECO:0000256" key="5">
    <source>
        <dbReference type="ARBA" id="ARBA00023136"/>
    </source>
</evidence>
<dbReference type="PANTHER" id="PTHR38035:SF1">
    <property type="entry name" value="ANCILLARY SECYEG TRANSLOCON SUBUNIT"/>
    <property type="match status" value="1"/>
</dbReference>
<evidence type="ECO:0000256" key="7">
    <source>
        <dbReference type="ARBA" id="ARBA00024197"/>
    </source>
</evidence>
<keyword evidence="6" id="KW-0143">Chaperone</keyword>
<dbReference type="InterPro" id="IPR011990">
    <property type="entry name" value="TPR-like_helical_dom_sf"/>
</dbReference>
<gene>
    <name evidence="11" type="ORF">FM069_04055</name>
</gene>
<dbReference type="PANTHER" id="PTHR38035">
    <property type="entry name" value="UPF0070 PROTEIN YFGM"/>
    <property type="match status" value="1"/>
</dbReference>
<feature type="domain" description="Ancillary SecYEG translocon subunit/Cell division coordinator CpoB TPR" evidence="10">
    <location>
        <begin position="38"/>
        <end position="235"/>
    </location>
</feature>
<sequence>MLYPSTWRPASARVRAFSGLRSIGVTSRTEDEELALIKDWWQRNGKPLLAGGVLALVVVFGWQAWQKYQLNQKQNASVLYQELLQSSLTPEGQPDSAKIADLSGKLKSEYPGSAYTQFGGLFVAKVAVEAGRLDDAAAELKAIVDKPANPTLGEVARQRLARVLAAQNKTEDALKLIDGDSDKAFLASREELRGDLLVQLGRADDARGAYEKARNAMSEDNGMGTLQMKIDDLAKGDA</sequence>
<evidence type="ECO:0000256" key="8">
    <source>
        <dbReference type="ARBA" id="ARBA00024235"/>
    </source>
</evidence>
<evidence type="ECO:0000313" key="12">
    <source>
        <dbReference type="Proteomes" id="UP000315235"/>
    </source>
</evidence>
<organism evidence="11 12">
    <name type="scientific">Pseudomonas mangiferae</name>
    <dbReference type="NCBI Taxonomy" id="2593654"/>
    <lineage>
        <taxon>Bacteria</taxon>
        <taxon>Pseudomonadati</taxon>
        <taxon>Pseudomonadota</taxon>
        <taxon>Gammaproteobacteria</taxon>
        <taxon>Pseudomonadales</taxon>
        <taxon>Pseudomonadaceae</taxon>
        <taxon>Pseudomonas</taxon>
    </lineage>
</organism>
<comment type="similarity">
    <text evidence="7">Belongs to the YfgM family.</text>
</comment>
<evidence type="ECO:0000256" key="9">
    <source>
        <dbReference type="SAM" id="Phobius"/>
    </source>
</evidence>
<feature type="transmembrane region" description="Helical" evidence="9">
    <location>
        <begin position="48"/>
        <end position="65"/>
    </location>
</feature>
<keyword evidence="2" id="KW-1003">Cell membrane</keyword>
<evidence type="ECO:0000256" key="4">
    <source>
        <dbReference type="ARBA" id="ARBA00022989"/>
    </source>
</evidence>
<proteinExistence type="inferred from homology"/>
<dbReference type="Gene3D" id="1.25.40.10">
    <property type="entry name" value="Tetratricopeptide repeat domain"/>
    <property type="match status" value="1"/>
</dbReference>
<evidence type="ECO:0000313" key="11">
    <source>
        <dbReference type="EMBL" id="TRX76371.1"/>
    </source>
</evidence>
<dbReference type="SUPFAM" id="SSF48452">
    <property type="entry name" value="TPR-like"/>
    <property type="match status" value="1"/>
</dbReference>
<dbReference type="PIRSF" id="PIRSF006170">
    <property type="entry name" value="YfgM"/>
    <property type="match status" value="1"/>
</dbReference>
<keyword evidence="5 9" id="KW-0472">Membrane</keyword>
<reference evidence="11 12" key="1">
    <citation type="submission" date="2019-07" db="EMBL/GenBank/DDBJ databases">
        <title>Pseudomonas mangiferae sp. nov., isolated from bark of mango tree in Thailand.</title>
        <authorList>
            <person name="Srisuk N."/>
            <person name="Anurat P."/>
        </authorList>
    </citation>
    <scope>NUCLEOTIDE SEQUENCE [LARGE SCALE GENOMIC DNA]</scope>
    <source>
        <strain evidence="11 12">DMKU_BBB3-04</strain>
    </source>
</reference>
<evidence type="ECO:0000256" key="1">
    <source>
        <dbReference type="ARBA" id="ARBA00004401"/>
    </source>
</evidence>
<accession>A0A553H3P6</accession>
<dbReference type="GO" id="GO:0005886">
    <property type="term" value="C:plasma membrane"/>
    <property type="evidence" value="ECO:0007669"/>
    <property type="project" value="UniProtKB-SubCell"/>
</dbReference>
<dbReference type="Proteomes" id="UP000315235">
    <property type="component" value="Unassembled WGS sequence"/>
</dbReference>
<dbReference type="EMBL" id="VJOY01000002">
    <property type="protein sequence ID" value="TRX76371.1"/>
    <property type="molecule type" value="Genomic_DNA"/>
</dbReference>
<dbReference type="OrthoDB" id="9789675at2"/>
<dbReference type="InterPro" id="IPR018704">
    <property type="entry name" value="SecYEG/CpoB_TPR"/>
</dbReference>
<dbReference type="InterPro" id="IPR026039">
    <property type="entry name" value="YfgM"/>
</dbReference>
<comment type="subcellular location">
    <subcellularLocation>
        <location evidence="1">Cell membrane</location>
        <topology evidence="1">Single-pass type II membrane protein</topology>
    </subcellularLocation>
</comment>